<evidence type="ECO:0000259" key="2">
    <source>
        <dbReference type="PROSITE" id="PS50240"/>
    </source>
</evidence>
<dbReference type="OMA" id="WIVRITN"/>
<organism evidence="3 4">
    <name type="scientific">Romanomermis culicivorax</name>
    <name type="common">Nematode worm</name>
    <dbReference type="NCBI Taxonomy" id="13658"/>
    <lineage>
        <taxon>Eukaryota</taxon>
        <taxon>Metazoa</taxon>
        <taxon>Ecdysozoa</taxon>
        <taxon>Nematoda</taxon>
        <taxon>Enoplea</taxon>
        <taxon>Dorylaimia</taxon>
        <taxon>Mermithida</taxon>
        <taxon>Mermithoidea</taxon>
        <taxon>Mermithidae</taxon>
        <taxon>Romanomermis</taxon>
    </lineage>
</organism>
<feature type="domain" description="Peptidase S1" evidence="2">
    <location>
        <begin position="48"/>
        <end position="199"/>
    </location>
</feature>
<dbReference type="SUPFAM" id="SSF50494">
    <property type="entry name" value="Trypsin-like serine proteases"/>
    <property type="match status" value="1"/>
</dbReference>
<dbReference type="Proteomes" id="UP000887565">
    <property type="component" value="Unplaced"/>
</dbReference>
<dbReference type="InterPro" id="IPR043504">
    <property type="entry name" value="Peptidase_S1_PA_chymotrypsin"/>
</dbReference>
<dbReference type="InterPro" id="IPR018114">
    <property type="entry name" value="TRYPSIN_HIS"/>
</dbReference>
<keyword evidence="3" id="KW-1185">Reference proteome</keyword>
<proteinExistence type="predicted"/>
<protein>
    <submittedName>
        <fullName evidence="4">Peptidase S1 domain-containing protein</fullName>
    </submittedName>
</protein>
<dbReference type="GO" id="GO:0006508">
    <property type="term" value="P:proteolysis"/>
    <property type="evidence" value="ECO:0007669"/>
    <property type="project" value="InterPro"/>
</dbReference>
<dbReference type="Pfam" id="PF00089">
    <property type="entry name" value="Trypsin"/>
    <property type="match status" value="1"/>
</dbReference>
<dbReference type="PROSITE" id="PS50240">
    <property type="entry name" value="TRYPSIN_DOM"/>
    <property type="match status" value="1"/>
</dbReference>
<dbReference type="InterPro" id="IPR001254">
    <property type="entry name" value="Trypsin_dom"/>
</dbReference>
<sequence length="199" mass="22048">MSRHIVKNVFCMMATNAAIYRPTDPPFKSPFGLPAFTPNVYVSKFTRIIGGTSAVPYSYPWIVRITNCDANNCNVCGGTLLPPDLDNNSQKTSSDLVVTAAHCVVTDSNVLVQPSQIILKFGNHRDDLVEAHEYYVKARRIVTIQGFDRQTLLDDIAIIQLAKTVTFNKFINAIRLPSKDYPSNPALCVAAGWGSYFED</sequence>
<evidence type="ECO:0000256" key="1">
    <source>
        <dbReference type="ARBA" id="ARBA00023157"/>
    </source>
</evidence>
<dbReference type="PROSITE" id="PS00134">
    <property type="entry name" value="TRYPSIN_HIS"/>
    <property type="match status" value="1"/>
</dbReference>
<dbReference type="SMART" id="SM00020">
    <property type="entry name" value="Tryp_SPc"/>
    <property type="match status" value="1"/>
</dbReference>
<dbReference type="AlphaFoldDB" id="A0A915I0Z9"/>
<dbReference type="WBParaSite" id="nRc.2.0.1.t07374-RA">
    <property type="protein sequence ID" value="nRc.2.0.1.t07374-RA"/>
    <property type="gene ID" value="nRc.2.0.1.g07374"/>
</dbReference>
<dbReference type="GO" id="GO:0004252">
    <property type="term" value="F:serine-type endopeptidase activity"/>
    <property type="evidence" value="ECO:0007669"/>
    <property type="project" value="InterPro"/>
</dbReference>
<dbReference type="Gene3D" id="2.40.10.10">
    <property type="entry name" value="Trypsin-like serine proteases"/>
    <property type="match status" value="1"/>
</dbReference>
<dbReference type="PANTHER" id="PTHR24252:SF7">
    <property type="entry name" value="HYALIN"/>
    <property type="match status" value="1"/>
</dbReference>
<name>A0A915I0Z9_ROMCU</name>
<dbReference type="PANTHER" id="PTHR24252">
    <property type="entry name" value="ACROSIN-RELATED"/>
    <property type="match status" value="1"/>
</dbReference>
<keyword evidence="1" id="KW-1015">Disulfide bond</keyword>
<dbReference type="InterPro" id="IPR009003">
    <property type="entry name" value="Peptidase_S1_PA"/>
</dbReference>
<evidence type="ECO:0000313" key="4">
    <source>
        <dbReference type="WBParaSite" id="nRc.2.0.1.t07374-RA"/>
    </source>
</evidence>
<evidence type="ECO:0000313" key="3">
    <source>
        <dbReference type="Proteomes" id="UP000887565"/>
    </source>
</evidence>
<reference evidence="4" key="1">
    <citation type="submission" date="2022-11" db="UniProtKB">
        <authorList>
            <consortium name="WormBaseParasite"/>
        </authorList>
    </citation>
    <scope>IDENTIFICATION</scope>
</reference>
<accession>A0A915I0Z9</accession>